<evidence type="ECO:0000313" key="2">
    <source>
        <dbReference type="Proteomes" id="UP000319738"/>
    </source>
</evidence>
<proteinExistence type="predicted"/>
<accession>A0A4Y6EMD7</accession>
<evidence type="ECO:0000313" key="1">
    <source>
        <dbReference type="EMBL" id="QDF15994.1"/>
    </source>
</evidence>
<dbReference type="KEGG" id="vg:56214215"/>
<dbReference type="EMBL" id="MK894437">
    <property type="protein sequence ID" value="QDF15994.1"/>
    <property type="molecule type" value="Genomic_DNA"/>
</dbReference>
<dbReference type="GeneID" id="56214215"/>
<keyword evidence="2" id="KW-1185">Reference proteome</keyword>
<dbReference type="RefSeq" id="YP_009908668.1">
    <property type="nucleotide sequence ID" value="NC_049928.1"/>
</dbReference>
<protein>
    <submittedName>
        <fullName evidence="1">Uncharacterized protein</fullName>
    </submittedName>
</protein>
<gene>
    <name evidence="1" type="primary">29</name>
    <name evidence="1" type="ORF">SEA_MONCHOIX_29</name>
</gene>
<dbReference type="Proteomes" id="UP000319738">
    <property type="component" value="Segment"/>
</dbReference>
<name>A0A4Y6EMD7_9CAUD</name>
<organism evidence="1 2">
    <name type="scientific">Microbacterium phage MonChoix</name>
    <dbReference type="NCBI Taxonomy" id="2590880"/>
    <lineage>
        <taxon>Viruses</taxon>
        <taxon>Duplodnaviria</taxon>
        <taxon>Heunggongvirae</taxon>
        <taxon>Uroviricota</taxon>
        <taxon>Caudoviricetes</taxon>
        <taxon>Ilzatvirus</taxon>
        <taxon>Ilzatvirus monchoix</taxon>
    </lineage>
</organism>
<reference evidence="1 2" key="1">
    <citation type="submission" date="2019-05" db="EMBL/GenBank/DDBJ databases">
        <authorList>
            <person name="Escoto-Diaz C.E."/>
            <person name="Dunn C.M."/>
            <person name="Emiroglu E.C."/>
            <person name="Foster A.J."/>
            <person name="Jackson B.L."/>
            <person name="Kidd N.C."/>
            <person name="McNeill E.S."/>
            <person name="Scott S.A."/>
            <person name="Small J.T."/>
            <person name="Smith A.T."/>
            <person name="Stanek A.M."/>
            <person name="Wise B.M."/>
            <person name="Frost V.J."/>
            <person name="Westover K.M."/>
            <person name="Garlena R.A."/>
            <person name="Russell D.A."/>
            <person name="Pope W.H."/>
            <person name="Jacobs-Sera D."/>
            <person name="Hatfull G.F."/>
        </authorList>
    </citation>
    <scope>NUCLEOTIDE SEQUENCE [LARGE SCALE GENOMIC DNA]</scope>
</reference>
<sequence>MANITTLEHEGFYYIQAGDIFAKGCRRCGGTGHYSFNGFDSICYLCGNTYEGRIGDIFENEAAAKKWCHERAVRKAQADRKRQREYDAKVAAAEARREALKAADPEVFEFLMGIVIEDDTQKDFDTYEEWAAQATQVRLERDGFIRTMAETLRWVGPSKDFTPNMIAAVRRTMEKRATLKAASVAAPEGRVTVTGEVVGTKVVEGDYGTAYKITVKDDRGFRVYVSIPKQQADQAYDEWFAAHEDTYRSFGYAVWFMGADEVATENGVKGRRITFDAALERSRDDESFAFGKRPTKGAWL</sequence>